<dbReference type="Proteomes" id="UP000675379">
    <property type="component" value="Unassembled WGS sequence"/>
</dbReference>
<evidence type="ECO:0000313" key="2">
    <source>
        <dbReference type="EMBL" id="MBR0576923.1"/>
    </source>
</evidence>
<feature type="transmembrane region" description="Helical" evidence="1">
    <location>
        <begin position="51"/>
        <end position="73"/>
    </location>
</feature>
<comment type="caution">
    <text evidence="2">The sequence shown here is derived from an EMBL/GenBank/DDBJ whole genome shotgun (WGS) entry which is preliminary data.</text>
</comment>
<dbReference type="RefSeq" id="WP_211802343.1">
    <property type="nucleotide sequence ID" value="NZ_JAGSCS010000017.1"/>
</dbReference>
<keyword evidence="1" id="KW-0472">Membrane</keyword>
<reference evidence="2" key="1">
    <citation type="submission" date="2021-04" db="EMBL/GenBank/DDBJ databases">
        <title>Proteiniclasticum sedimins sp. nov., an obligate anaerobic bacterium isolated from anaerobic sludge.</title>
        <authorList>
            <person name="Liu J."/>
        </authorList>
    </citation>
    <scope>NUCLEOTIDE SEQUENCE</scope>
    <source>
        <strain evidence="2">BAD-10</strain>
    </source>
</reference>
<keyword evidence="1" id="KW-1133">Transmembrane helix</keyword>
<evidence type="ECO:0000256" key="1">
    <source>
        <dbReference type="SAM" id="Phobius"/>
    </source>
</evidence>
<keyword evidence="1" id="KW-0812">Transmembrane</keyword>
<sequence>MSSMQDVLQWEIKVSIFKNSVILKQLGLAIGIPFGLIALIIALSSKGSRDTIYALGLIALLLILTWLLIMLVYRGKYEVEFALDNNGVLCRTKARQAKRNRVINSLTVILGLLTGKPTVAGAGLLAQSRQEVFIRWSQVTKVKYKPQSHTVLLRSGWTGNIVLFCTPDNYILVERLIRQKTAQTVPVSHQ</sequence>
<gene>
    <name evidence="2" type="ORF">KCG48_11410</name>
</gene>
<dbReference type="AlphaFoldDB" id="A0A941CSG4"/>
<proteinExistence type="predicted"/>
<protein>
    <submittedName>
        <fullName evidence="2">Uncharacterized protein</fullName>
    </submittedName>
</protein>
<evidence type="ECO:0000313" key="3">
    <source>
        <dbReference type="Proteomes" id="UP000675379"/>
    </source>
</evidence>
<organism evidence="2 3">
    <name type="scientific">Proteiniclasticum sediminis</name>
    <dbReference type="NCBI Taxonomy" id="2804028"/>
    <lineage>
        <taxon>Bacteria</taxon>
        <taxon>Bacillati</taxon>
        <taxon>Bacillota</taxon>
        <taxon>Clostridia</taxon>
        <taxon>Eubacteriales</taxon>
        <taxon>Clostridiaceae</taxon>
        <taxon>Proteiniclasticum</taxon>
    </lineage>
</organism>
<accession>A0A941CSG4</accession>
<name>A0A941CSG4_9CLOT</name>
<keyword evidence="3" id="KW-1185">Reference proteome</keyword>
<feature type="transmembrane region" description="Helical" evidence="1">
    <location>
        <begin position="21"/>
        <end position="45"/>
    </location>
</feature>
<dbReference type="EMBL" id="JAGSCS010000017">
    <property type="protein sequence ID" value="MBR0576923.1"/>
    <property type="molecule type" value="Genomic_DNA"/>
</dbReference>